<dbReference type="PANTHER" id="PTHR43210:SF2">
    <property type="entry name" value="ATP-DEPENDENT DETHIOBIOTIN SYNTHETASE BIOD 2"/>
    <property type="match status" value="1"/>
</dbReference>
<dbReference type="GO" id="GO:0005829">
    <property type="term" value="C:cytosol"/>
    <property type="evidence" value="ECO:0007669"/>
    <property type="project" value="TreeGrafter"/>
</dbReference>
<reference evidence="9" key="1">
    <citation type="submission" date="2018-06" db="EMBL/GenBank/DDBJ databases">
        <authorList>
            <person name="Zhirakovskaya E."/>
        </authorList>
    </citation>
    <scope>NUCLEOTIDE SEQUENCE</scope>
</reference>
<dbReference type="SUPFAM" id="SSF52540">
    <property type="entry name" value="P-loop containing nucleoside triphosphate hydrolases"/>
    <property type="match status" value="1"/>
</dbReference>
<keyword evidence="6" id="KW-0067">ATP-binding</keyword>
<dbReference type="AlphaFoldDB" id="A0A3B0XMA4"/>
<evidence type="ECO:0000256" key="2">
    <source>
        <dbReference type="ARBA" id="ARBA00022598"/>
    </source>
</evidence>
<dbReference type="UniPathway" id="UPA00078"/>
<dbReference type="InterPro" id="IPR004472">
    <property type="entry name" value="DTB_synth_BioD"/>
</dbReference>
<evidence type="ECO:0000256" key="4">
    <source>
        <dbReference type="ARBA" id="ARBA00022741"/>
    </source>
</evidence>
<dbReference type="NCBIfam" id="TIGR00347">
    <property type="entry name" value="bioD"/>
    <property type="match status" value="1"/>
</dbReference>
<dbReference type="EMBL" id="UOFI01000054">
    <property type="protein sequence ID" value="VAW64307.1"/>
    <property type="molecule type" value="Genomic_DNA"/>
</dbReference>
<evidence type="ECO:0000256" key="8">
    <source>
        <dbReference type="ARBA" id="ARBA00047386"/>
    </source>
</evidence>
<dbReference type="InterPro" id="IPR027417">
    <property type="entry name" value="P-loop_NTPase"/>
</dbReference>
<comment type="catalytic activity">
    <reaction evidence="8">
        <text>(7R,8S)-8-amino-7-(carboxyamino)nonanoate + ATP = (4R,5S)-dethiobiotin + ADP + phosphate + H(+)</text>
        <dbReference type="Rhea" id="RHEA:63684"/>
        <dbReference type="ChEBI" id="CHEBI:15378"/>
        <dbReference type="ChEBI" id="CHEBI:30616"/>
        <dbReference type="ChEBI" id="CHEBI:43474"/>
        <dbReference type="ChEBI" id="CHEBI:149470"/>
        <dbReference type="ChEBI" id="CHEBI:149473"/>
        <dbReference type="ChEBI" id="CHEBI:456216"/>
    </reaction>
</comment>
<keyword evidence="1" id="KW-0963">Cytoplasm</keyword>
<evidence type="ECO:0000256" key="3">
    <source>
        <dbReference type="ARBA" id="ARBA00022723"/>
    </source>
</evidence>
<dbReference type="GO" id="GO:0009102">
    <property type="term" value="P:biotin biosynthetic process"/>
    <property type="evidence" value="ECO:0007669"/>
    <property type="project" value="UniProtKB-UniPathway"/>
</dbReference>
<evidence type="ECO:0000256" key="7">
    <source>
        <dbReference type="ARBA" id="ARBA00022842"/>
    </source>
</evidence>
<dbReference type="PIRSF" id="PIRSF006755">
    <property type="entry name" value="DTB_synth"/>
    <property type="match status" value="1"/>
</dbReference>
<gene>
    <name evidence="9" type="ORF">MNBD_GAMMA09-1384</name>
</gene>
<keyword evidence="3" id="KW-0479">Metal-binding</keyword>
<dbReference type="GO" id="GO:0000287">
    <property type="term" value="F:magnesium ion binding"/>
    <property type="evidence" value="ECO:0007669"/>
    <property type="project" value="InterPro"/>
</dbReference>
<dbReference type="Pfam" id="PF13500">
    <property type="entry name" value="AAA_26"/>
    <property type="match status" value="1"/>
</dbReference>
<keyword evidence="7" id="KW-0460">Magnesium</keyword>
<organism evidence="9">
    <name type="scientific">hydrothermal vent metagenome</name>
    <dbReference type="NCBI Taxonomy" id="652676"/>
    <lineage>
        <taxon>unclassified sequences</taxon>
        <taxon>metagenomes</taxon>
        <taxon>ecological metagenomes</taxon>
    </lineage>
</organism>
<accession>A0A3B0XMA4</accession>
<protein>
    <submittedName>
        <fullName evidence="9">Dethiobiotin synthetase</fullName>
        <ecNumber evidence="9">6.3.3.3</ecNumber>
    </submittedName>
</protein>
<keyword evidence="2 9" id="KW-0436">Ligase</keyword>
<keyword evidence="5" id="KW-0093">Biotin biosynthesis</keyword>
<keyword evidence="4" id="KW-0547">Nucleotide-binding</keyword>
<evidence type="ECO:0000256" key="5">
    <source>
        <dbReference type="ARBA" id="ARBA00022756"/>
    </source>
</evidence>
<dbReference type="PANTHER" id="PTHR43210">
    <property type="entry name" value="DETHIOBIOTIN SYNTHETASE"/>
    <property type="match status" value="1"/>
</dbReference>
<proteinExistence type="inferred from homology"/>
<dbReference type="GO" id="GO:0004141">
    <property type="term" value="F:dethiobiotin synthase activity"/>
    <property type="evidence" value="ECO:0007669"/>
    <property type="project" value="UniProtKB-EC"/>
</dbReference>
<dbReference type="CDD" id="cd03109">
    <property type="entry name" value="DTBS"/>
    <property type="match status" value="1"/>
</dbReference>
<name>A0A3B0XMA4_9ZZZZ</name>
<dbReference type="Gene3D" id="3.40.50.300">
    <property type="entry name" value="P-loop containing nucleotide triphosphate hydrolases"/>
    <property type="match status" value="1"/>
</dbReference>
<sequence>MKGIFITGTDTNVGKTYIGCKIAAELTARNINVIPRKPVESGCTRINNELIPEDAVKLKQAAQSTESIEKICPWRFEPAISPAEAARKNNQHISLNQLSQACRINTAKYGFLLIEGAGGFYSPICENALNADLAHTIHLPLLLVAENRVGCINQVLLCLRAIEHYGLNIKAIALNHSNISGNINSHHHELLRYTQTPVFVFDKNQSSASKLVDHLLA</sequence>
<dbReference type="EC" id="6.3.3.3" evidence="9"/>
<dbReference type="HAMAP" id="MF_00336">
    <property type="entry name" value="BioD"/>
    <property type="match status" value="1"/>
</dbReference>
<dbReference type="GO" id="GO:0005524">
    <property type="term" value="F:ATP binding"/>
    <property type="evidence" value="ECO:0007669"/>
    <property type="project" value="UniProtKB-KW"/>
</dbReference>
<evidence type="ECO:0000313" key="9">
    <source>
        <dbReference type="EMBL" id="VAW64307.1"/>
    </source>
</evidence>
<evidence type="ECO:0000256" key="6">
    <source>
        <dbReference type="ARBA" id="ARBA00022840"/>
    </source>
</evidence>
<evidence type="ECO:0000256" key="1">
    <source>
        <dbReference type="ARBA" id="ARBA00022490"/>
    </source>
</evidence>